<dbReference type="AlphaFoldDB" id="L5JQQ9"/>
<gene>
    <name evidence="1" type="ORF">PAL_GLEAN10025587</name>
</gene>
<dbReference type="InParanoid" id="L5JQQ9"/>
<organism evidence="1 2">
    <name type="scientific">Pteropus alecto</name>
    <name type="common">Black flying fox</name>
    <dbReference type="NCBI Taxonomy" id="9402"/>
    <lineage>
        <taxon>Eukaryota</taxon>
        <taxon>Metazoa</taxon>
        <taxon>Chordata</taxon>
        <taxon>Craniata</taxon>
        <taxon>Vertebrata</taxon>
        <taxon>Euteleostomi</taxon>
        <taxon>Mammalia</taxon>
        <taxon>Eutheria</taxon>
        <taxon>Laurasiatheria</taxon>
        <taxon>Chiroptera</taxon>
        <taxon>Yinpterochiroptera</taxon>
        <taxon>Pteropodoidea</taxon>
        <taxon>Pteropodidae</taxon>
        <taxon>Pteropodinae</taxon>
        <taxon>Pteropus</taxon>
    </lineage>
</organism>
<reference evidence="2" key="1">
    <citation type="journal article" date="2013" name="Science">
        <title>Comparative analysis of bat genomes provides insight into the evolution of flight and immunity.</title>
        <authorList>
            <person name="Zhang G."/>
            <person name="Cowled C."/>
            <person name="Shi Z."/>
            <person name="Huang Z."/>
            <person name="Bishop-Lilly K.A."/>
            <person name="Fang X."/>
            <person name="Wynne J.W."/>
            <person name="Xiong Z."/>
            <person name="Baker M.L."/>
            <person name="Zhao W."/>
            <person name="Tachedjian M."/>
            <person name="Zhu Y."/>
            <person name="Zhou P."/>
            <person name="Jiang X."/>
            <person name="Ng J."/>
            <person name="Yang L."/>
            <person name="Wu L."/>
            <person name="Xiao J."/>
            <person name="Feng Y."/>
            <person name="Chen Y."/>
            <person name="Sun X."/>
            <person name="Zhang Y."/>
            <person name="Marsh G.A."/>
            <person name="Crameri G."/>
            <person name="Broder C.C."/>
            <person name="Frey K.G."/>
            <person name="Wang L.F."/>
            <person name="Wang J."/>
        </authorList>
    </citation>
    <scope>NUCLEOTIDE SEQUENCE [LARGE SCALE GENOMIC DNA]</scope>
</reference>
<evidence type="ECO:0000313" key="1">
    <source>
        <dbReference type="EMBL" id="ELK00443.1"/>
    </source>
</evidence>
<sequence length="131" mass="15019">MSSPDMEDLECWHHFAIGIHTCMRLRWRQVNFVVAVEESNLSSRNKSLYEVEDRRSSKVEEQPGKNSVAEDIFKFARTSPVPRQKRSIVVSPILIPENQRQPFPRDVGKLIKVLLMLFVASLPKVSVTDGL</sequence>
<dbReference type="Proteomes" id="UP000010552">
    <property type="component" value="Unassembled WGS sequence"/>
</dbReference>
<proteinExistence type="predicted"/>
<dbReference type="EMBL" id="KB031158">
    <property type="protein sequence ID" value="ELK00443.1"/>
    <property type="molecule type" value="Genomic_DNA"/>
</dbReference>
<evidence type="ECO:0000313" key="2">
    <source>
        <dbReference type="Proteomes" id="UP000010552"/>
    </source>
</evidence>
<accession>L5JQQ9</accession>
<name>L5JQQ9_PTEAL</name>
<keyword evidence="2" id="KW-1185">Reference proteome</keyword>
<dbReference type="STRING" id="9402.L5JQQ9"/>
<protein>
    <submittedName>
        <fullName evidence="1">Cadherin-13</fullName>
    </submittedName>
</protein>